<evidence type="ECO:0000256" key="2">
    <source>
        <dbReference type="ARBA" id="ARBA00022801"/>
    </source>
</evidence>
<proteinExistence type="predicted"/>
<dbReference type="InterPro" id="IPR029052">
    <property type="entry name" value="Metallo-depent_PP-like"/>
</dbReference>
<dbReference type="Gene3D" id="3.60.21.10">
    <property type="match status" value="1"/>
</dbReference>
<dbReference type="EMBL" id="JACGWJ010000020">
    <property type="protein sequence ID" value="KAL0340379.1"/>
    <property type="molecule type" value="Genomic_DNA"/>
</dbReference>
<evidence type="ECO:0000256" key="1">
    <source>
        <dbReference type="ARBA" id="ARBA00022729"/>
    </source>
</evidence>
<dbReference type="PANTHER" id="PTHR10161">
    <property type="entry name" value="TARTRATE-RESISTANT ACID PHOSPHATASE TYPE 5"/>
    <property type="match status" value="1"/>
</dbReference>
<keyword evidence="1 3" id="KW-0732">Signal</keyword>
<reference evidence="4" key="2">
    <citation type="journal article" date="2024" name="Plant">
        <title>Genomic evolution and insights into agronomic trait innovations of Sesamum species.</title>
        <authorList>
            <person name="Miao H."/>
            <person name="Wang L."/>
            <person name="Qu L."/>
            <person name="Liu H."/>
            <person name="Sun Y."/>
            <person name="Le M."/>
            <person name="Wang Q."/>
            <person name="Wei S."/>
            <person name="Zheng Y."/>
            <person name="Lin W."/>
            <person name="Duan Y."/>
            <person name="Cao H."/>
            <person name="Xiong S."/>
            <person name="Wang X."/>
            <person name="Wei L."/>
            <person name="Li C."/>
            <person name="Ma Q."/>
            <person name="Ju M."/>
            <person name="Zhao R."/>
            <person name="Li G."/>
            <person name="Mu C."/>
            <person name="Tian Q."/>
            <person name="Mei H."/>
            <person name="Zhang T."/>
            <person name="Gao T."/>
            <person name="Zhang H."/>
        </authorList>
    </citation>
    <scope>NUCLEOTIDE SEQUENCE</scope>
    <source>
        <strain evidence="4">G02</strain>
    </source>
</reference>
<dbReference type="SUPFAM" id="SSF56300">
    <property type="entry name" value="Metallo-dependent phosphatases"/>
    <property type="match status" value="1"/>
</dbReference>
<feature type="chain" id="PRO_5043677232" evidence="3">
    <location>
        <begin position="20"/>
        <end position="296"/>
    </location>
</feature>
<evidence type="ECO:0000256" key="3">
    <source>
        <dbReference type="SAM" id="SignalP"/>
    </source>
</evidence>
<protein>
    <submittedName>
        <fullName evidence="4">Uncharacterized protein</fullName>
    </submittedName>
</protein>
<feature type="signal peptide" evidence="3">
    <location>
        <begin position="1"/>
        <end position="19"/>
    </location>
</feature>
<dbReference type="InterPro" id="IPR051558">
    <property type="entry name" value="Metallophosphoesterase_PAP"/>
</dbReference>
<dbReference type="AlphaFoldDB" id="A0AAW2N9J4"/>
<comment type="caution">
    <text evidence="4">The sequence shown here is derived from an EMBL/GenBank/DDBJ whole genome shotgun (WGS) entry which is preliminary data.</text>
</comment>
<dbReference type="PANTHER" id="PTHR10161:SF14">
    <property type="entry name" value="TARTRATE-RESISTANT ACID PHOSPHATASE TYPE 5"/>
    <property type="match status" value="1"/>
</dbReference>
<keyword evidence="2" id="KW-0378">Hydrolase</keyword>
<organism evidence="4">
    <name type="scientific">Sesamum radiatum</name>
    <name type="common">Black benniseed</name>
    <dbReference type="NCBI Taxonomy" id="300843"/>
    <lineage>
        <taxon>Eukaryota</taxon>
        <taxon>Viridiplantae</taxon>
        <taxon>Streptophyta</taxon>
        <taxon>Embryophyta</taxon>
        <taxon>Tracheophyta</taxon>
        <taxon>Spermatophyta</taxon>
        <taxon>Magnoliopsida</taxon>
        <taxon>eudicotyledons</taxon>
        <taxon>Gunneridae</taxon>
        <taxon>Pentapetalae</taxon>
        <taxon>asterids</taxon>
        <taxon>lamiids</taxon>
        <taxon>Lamiales</taxon>
        <taxon>Pedaliaceae</taxon>
        <taxon>Sesamum</taxon>
    </lineage>
</organism>
<name>A0AAW2N9J4_SESRA</name>
<dbReference type="GO" id="GO:0016787">
    <property type="term" value="F:hydrolase activity"/>
    <property type="evidence" value="ECO:0007669"/>
    <property type="project" value="UniProtKB-KW"/>
</dbReference>
<accession>A0AAW2N9J4</accession>
<sequence>MKEKSWACTLITQLSLCIAAYIALNIGQPQKDTHGSISSVGGPTDMYFISVAGGFRPLKERDLLLQQMMKVAKTYKVRFVVSISELGESDSLLQNAMMFSDLQKMPWYTSGALGGQAQPYFLKKVEIPYGQTLDFIALDTVLFQDPSSVRGNDQILWLTKTLKQSDSDWRIVVGFHPLISCDYNIQKIGKETSFEPLQTILQQYGADAYMSMKTCTGLQGGAMWSSDTGRVNKGPHITAVNQNLTSKDQKEELLKTEACLGSECKNIKSYSRETVDGFLLHRVNSLEMSPILAGSG</sequence>
<reference evidence="4" key="1">
    <citation type="submission" date="2020-06" db="EMBL/GenBank/DDBJ databases">
        <authorList>
            <person name="Li T."/>
            <person name="Hu X."/>
            <person name="Zhang T."/>
            <person name="Song X."/>
            <person name="Zhang H."/>
            <person name="Dai N."/>
            <person name="Sheng W."/>
            <person name="Hou X."/>
            <person name="Wei L."/>
        </authorList>
    </citation>
    <scope>NUCLEOTIDE SEQUENCE</scope>
    <source>
        <strain evidence="4">G02</strain>
        <tissue evidence="4">Leaf</tissue>
    </source>
</reference>
<gene>
    <name evidence="4" type="ORF">Sradi_4554700</name>
</gene>
<evidence type="ECO:0000313" key="4">
    <source>
        <dbReference type="EMBL" id="KAL0340379.1"/>
    </source>
</evidence>